<dbReference type="PATRIC" id="fig|396268.3.peg.324"/>
<proteinExistence type="predicted"/>
<feature type="domain" description="Nudix hydrolase" evidence="3">
    <location>
        <begin position="43"/>
        <end position="175"/>
    </location>
</feature>
<gene>
    <name evidence="4" type="ORF">IV45_GL000320</name>
</gene>
<dbReference type="GO" id="GO:0019693">
    <property type="term" value="P:ribose phosphate metabolic process"/>
    <property type="evidence" value="ECO:0007669"/>
    <property type="project" value="TreeGrafter"/>
</dbReference>
<comment type="cofactor">
    <cofactor evidence="1">
        <name>Mg(2+)</name>
        <dbReference type="ChEBI" id="CHEBI:18420"/>
    </cofactor>
</comment>
<evidence type="ECO:0000313" key="5">
    <source>
        <dbReference type="Proteomes" id="UP000050934"/>
    </source>
</evidence>
<dbReference type="InterPro" id="IPR015797">
    <property type="entry name" value="NUDIX_hydrolase-like_dom_sf"/>
</dbReference>
<dbReference type="Pfam" id="PF00293">
    <property type="entry name" value="NUDIX"/>
    <property type="match status" value="1"/>
</dbReference>
<organism evidence="4 5">
    <name type="scientific">Limosilactobacillus secaliphilus</name>
    <dbReference type="NCBI Taxonomy" id="396268"/>
    <lineage>
        <taxon>Bacteria</taxon>
        <taxon>Bacillati</taxon>
        <taxon>Bacillota</taxon>
        <taxon>Bacilli</taxon>
        <taxon>Lactobacillales</taxon>
        <taxon>Lactobacillaceae</taxon>
        <taxon>Limosilactobacillus</taxon>
    </lineage>
</organism>
<keyword evidence="2" id="KW-0378">Hydrolase</keyword>
<sequence>MNEMDFEEKVQSTKRVFTGHLIQVDVQDVVTPKHQAAKREIVRHVPSIGLLMINDDNEMLLEKQWRAPVASVSIEIPAGKLDDRDNGDPRHAAMREMNEETRLTADHLEKITGAYSSIGFCDEYMTIYMATGLHPVANELPQDADEEIKRFTVSQKEALQMVKDGKINDMKTVLAIFYWASLNKD</sequence>
<dbReference type="STRING" id="396268.IV45_GL000320"/>
<accession>A0A0R2I108</accession>
<dbReference type="InterPro" id="IPR000086">
    <property type="entry name" value="NUDIX_hydrolase_dom"/>
</dbReference>
<dbReference type="EMBL" id="JQBW01000009">
    <property type="protein sequence ID" value="KRN58696.1"/>
    <property type="molecule type" value="Genomic_DNA"/>
</dbReference>
<dbReference type="PANTHER" id="PTHR11839">
    <property type="entry name" value="UDP/ADP-SUGAR PYROPHOSPHATASE"/>
    <property type="match status" value="1"/>
</dbReference>
<dbReference type="PROSITE" id="PS51462">
    <property type="entry name" value="NUDIX"/>
    <property type="match status" value="1"/>
</dbReference>
<dbReference type="GO" id="GO:0006753">
    <property type="term" value="P:nucleoside phosphate metabolic process"/>
    <property type="evidence" value="ECO:0007669"/>
    <property type="project" value="TreeGrafter"/>
</dbReference>
<comment type="caution">
    <text evidence="4">The sequence shown here is derived from an EMBL/GenBank/DDBJ whole genome shotgun (WGS) entry which is preliminary data.</text>
</comment>
<dbReference type="CDD" id="cd03424">
    <property type="entry name" value="NUDIX_ADPRase_Nudt5_UGPPase_Nudt14"/>
    <property type="match status" value="1"/>
</dbReference>
<evidence type="ECO:0000256" key="1">
    <source>
        <dbReference type="ARBA" id="ARBA00001946"/>
    </source>
</evidence>
<reference evidence="4 5" key="1">
    <citation type="journal article" date="2015" name="Genome Announc.">
        <title>Expanding the biotechnology potential of lactobacilli through comparative genomics of 213 strains and associated genera.</title>
        <authorList>
            <person name="Sun Z."/>
            <person name="Harris H.M."/>
            <person name="McCann A."/>
            <person name="Guo C."/>
            <person name="Argimon S."/>
            <person name="Zhang W."/>
            <person name="Yang X."/>
            <person name="Jeffery I.B."/>
            <person name="Cooney J.C."/>
            <person name="Kagawa T.F."/>
            <person name="Liu W."/>
            <person name="Song Y."/>
            <person name="Salvetti E."/>
            <person name="Wrobel A."/>
            <person name="Rasinkangas P."/>
            <person name="Parkhill J."/>
            <person name="Rea M.C."/>
            <person name="O'Sullivan O."/>
            <person name="Ritari J."/>
            <person name="Douillard F.P."/>
            <person name="Paul Ross R."/>
            <person name="Yang R."/>
            <person name="Briner A.E."/>
            <person name="Felis G.E."/>
            <person name="de Vos W.M."/>
            <person name="Barrangou R."/>
            <person name="Klaenhammer T.R."/>
            <person name="Caufield P.W."/>
            <person name="Cui Y."/>
            <person name="Zhang H."/>
            <person name="O'Toole P.W."/>
        </authorList>
    </citation>
    <scope>NUCLEOTIDE SEQUENCE [LARGE SCALE GENOMIC DNA]</scope>
    <source>
        <strain evidence="4 5">DSM 17896</strain>
    </source>
</reference>
<dbReference type="PANTHER" id="PTHR11839:SF18">
    <property type="entry name" value="NUDIX HYDROLASE DOMAIN-CONTAINING PROTEIN"/>
    <property type="match status" value="1"/>
</dbReference>
<dbReference type="Proteomes" id="UP000050934">
    <property type="component" value="Unassembled WGS sequence"/>
</dbReference>
<evidence type="ECO:0000259" key="3">
    <source>
        <dbReference type="PROSITE" id="PS51462"/>
    </source>
</evidence>
<evidence type="ECO:0000256" key="2">
    <source>
        <dbReference type="ARBA" id="ARBA00022801"/>
    </source>
</evidence>
<evidence type="ECO:0000313" key="4">
    <source>
        <dbReference type="EMBL" id="KRN58696.1"/>
    </source>
</evidence>
<keyword evidence="5" id="KW-1185">Reference proteome</keyword>
<dbReference type="AlphaFoldDB" id="A0A0R2I108"/>
<name>A0A0R2I108_9LACO</name>
<dbReference type="Gene3D" id="3.90.79.10">
    <property type="entry name" value="Nucleoside Triphosphate Pyrophosphohydrolase"/>
    <property type="match status" value="1"/>
</dbReference>
<dbReference type="GO" id="GO:0016787">
    <property type="term" value="F:hydrolase activity"/>
    <property type="evidence" value="ECO:0007669"/>
    <property type="project" value="UniProtKB-KW"/>
</dbReference>
<protein>
    <submittedName>
        <fullName evidence="4">MutT NUDIX family protein</fullName>
    </submittedName>
</protein>
<dbReference type="GO" id="GO:0005829">
    <property type="term" value="C:cytosol"/>
    <property type="evidence" value="ECO:0007669"/>
    <property type="project" value="TreeGrafter"/>
</dbReference>
<dbReference type="SUPFAM" id="SSF55811">
    <property type="entry name" value="Nudix"/>
    <property type="match status" value="1"/>
</dbReference>